<name>A0A3P4AZE0_9BURK</name>
<dbReference type="PANTHER" id="PTHR43542">
    <property type="entry name" value="METHYLTRANSFERASE"/>
    <property type="match status" value="1"/>
</dbReference>
<dbReference type="NCBIfam" id="TIGR00095">
    <property type="entry name" value="16S rRNA (guanine(966)-N(2))-methyltransferase RsmD"/>
    <property type="match status" value="1"/>
</dbReference>
<dbReference type="EC" id="2.1.1.171" evidence="3"/>
<evidence type="ECO:0000313" key="3">
    <source>
        <dbReference type="EMBL" id="VCU68736.1"/>
    </source>
</evidence>
<dbReference type="RefSeq" id="WP_124077967.1">
    <property type="nucleotide sequence ID" value="NZ_UWPJ01000008.1"/>
</dbReference>
<accession>A0A3P4AZE0</accession>
<dbReference type="CDD" id="cd02440">
    <property type="entry name" value="AdoMet_MTases"/>
    <property type="match status" value="1"/>
</dbReference>
<dbReference type="GO" id="GO:0052913">
    <property type="term" value="F:16S rRNA (guanine(966)-N(2))-methyltransferase activity"/>
    <property type="evidence" value="ECO:0007669"/>
    <property type="project" value="UniProtKB-EC"/>
</dbReference>
<gene>
    <name evidence="3" type="primary">rsmD</name>
    <name evidence="3" type="ORF">PIGHUM_00794</name>
</gene>
<organism evidence="3 4">
    <name type="scientific">Pigmentiphaga humi</name>
    <dbReference type="NCBI Taxonomy" id="2478468"/>
    <lineage>
        <taxon>Bacteria</taxon>
        <taxon>Pseudomonadati</taxon>
        <taxon>Pseudomonadota</taxon>
        <taxon>Betaproteobacteria</taxon>
        <taxon>Burkholderiales</taxon>
        <taxon>Alcaligenaceae</taxon>
        <taxon>Pigmentiphaga</taxon>
    </lineage>
</organism>
<keyword evidence="2 3" id="KW-0808">Transferase</keyword>
<dbReference type="EMBL" id="UWPJ01000008">
    <property type="protein sequence ID" value="VCU68736.1"/>
    <property type="molecule type" value="Genomic_DNA"/>
</dbReference>
<evidence type="ECO:0000256" key="2">
    <source>
        <dbReference type="ARBA" id="ARBA00022679"/>
    </source>
</evidence>
<dbReference type="AlphaFoldDB" id="A0A3P4AZE0"/>
<dbReference type="PANTHER" id="PTHR43542:SF1">
    <property type="entry name" value="METHYLTRANSFERASE"/>
    <property type="match status" value="1"/>
</dbReference>
<dbReference type="Gene3D" id="3.40.50.150">
    <property type="entry name" value="Vaccinia Virus protein VP39"/>
    <property type="match status" value="1"/>
</dbReference>
<dbReference type="OrthoDB" id="9803017at2"/>
<dbReference type="PIRSF" id="PIRSF004553">
    <property type="entry name" value="CHP00095"/>
    <property type="match status" value="1"/>
</dbReference>
<keyword evidence="4" id="KW-1185">Reference proteome</keyword>
<dbReference type="InterPro" id="IPR004398">
    <property type="entry name" value="RNA_MeTrfase_RsmD"/>
</dbReference>
<keyword evidence="1 3" id="KW-0489">Methyltransferase</keyword>
<protein>
    <submittedName>
        <fullName evidence="3">Ribosomal RNA small subunit methyltransferase D</fullName>
        <ecNumber evidence="3">2.1.1.171</ecNumber>
    </submittedName>
</protein>
<sequence>MPSQRHSPARASRAVPHKIRIIGGQYKRTPIPVLDLPGLRPTPDRVRETLFNWLTHLWDGDYADKAVLDAFAGSGALGLEAASRGAGRVLMVESDRRAAAALEALRARLGAAQAEVRAGDALPMLAREPGSFDLIMLDPPFGQGWLERVLPVAMRALTDDGMLYIEAEAPLVPPEGTELLRQDRAGAVHFQLLRVDRGAGREPHPSGMV</sequence>
<dbReference type="SUPFAM" id="SSF53335">
    <property type="entry name" value="S-adenosyl-L-methionine-dependent methyltransferases"/>
    <property type="match status" value="1"/>
</dbReference>
<reference evidence="3 4" key="1">
    <citation type="submission" date="2018-10" db="EMBL/GenBank/DDBJ databases">
        <authorList>
            <person name="Criscuolo A."/>
        </authorList>
    </citation>
    <scope>NUCLEOTIDE SEQUENCE [LARGE SCALE GENOMIC DNA]</scope>
    <source>
        <strain evidence="3">DnA1</strain>
    </source>
</reference>
<evidence type="ECO:0000313" key="4">
    <source>
        <dbReference type="Proteomes" id="UP000277294"/>
    </source>
</evidence>
<evidence type="ECO:0000256" key="1">
    <source>
        <dbReference type="ARBA" id="ARBA00022603"/>
    </source>
</evidence>
<proteinExistence type="predicted"/>
<dbReference type="Proteomes" id="UP000277294">
    <property type="component" value="Unassembled WGS sequence"/>
</dbReference>
<dbReference type="Pfam" id="PF03602">
    <property type="entry name" value="Cons_hypoth95"/>
    <property type="match status" value="1"/>
</dbReference>
<dbReference type="InterPro" id="IPR029063">
    <property type="entry name" value="SAM-dependent_MTases_sf"/>
</dbReference>